<dbReference type="InterPro" id="IPR044053">
    <property type="entry name" value="AsaB-like"/>
</dbReference>
<evidence type="ECO:0000256" key="4">
    <source>
        <dbReference type="SAM" id="MobiDB-lite"/>
    </source>
</evidence>
<evidence type="ECO:0000256" key="2">
    <source>
        <dbReference type="ARBA" id="ARBA00023604"/>
    </source>
</evidence>
<dbReference type="OrthoDB" id="412788at2759"/>
<feature type="region of interest" description="Disordered" evidence="4">
    <location>
        <begin position="1"/>
        <end position="24"/>
    </location>
</feature>
<dbReference type="STRING" id="329884.A0A4U0Y1J6"/>
<comment type="caution">
    <text evidence="5">The sequence shown here is derived from an EMBL/GenBank/DDBJ whole genome shotgun (WGS) entry which is preliminary data.</text>
</comment>
<evidence type="ECO:0000256" key="3">
    <source>
        <dbReference type="SAM" id="Coils"/>
    </source>
</evidence>
<dbReference type="Proteomes" id="UP000309340">
    <property type="component" value="Unassembled WGS sequence"/>
</dbReference>
<keyword evidence="1" id="KW-0560">Oxidoreductase</keyword>
<dbReference type="AlphaFoldDB" id="A0A4U0Y1J6"/>
<comment type="similarity">
    <text evidence="2">Belongs to the asaB hydroxylase/desaturase family.</text>
</comment>
<evidence type="ECO:0000256" key="1">
    <source>
        <dbReference type="ARBA" id="ARBA00023002"/>
    </source>
</evidence>
<dbReference type="EMBL" id="NAJQ01000020">
    <property type="protein sequence ID" value="TKA82971.1"/>
    <property type="molecule type" value="Genomic_DNA"/>
</dbReference>
<dbReference type="PANTHER" id="PTHR34598">
    <property type="entry name" value="BLL6449 PROTEIN"/>
    <property type="match status" value="1"/>
</dbReference>
<gene>
    <name evidence="5" type="ORF">B0A55_01552</name>
</gene>
<name>A0A4U0Y1J6_9PEZI</name>
<dbReference type="NCBIfam" id="NF041278">
    <property type="entry name" value="CmcJ_NvfI_EfuI"/>
    <property type="match status" value="1"/>
</dbReference>
<keyword evidence="6" id="KW-1185">Reference proteome</keyword>
<evidence type="ECO:0000313" key="6">
    <source>
        <dbReference type="Proteomes" id="UP000309340"/>
    </source>
</evidence>
<keyword evidence="3" id="KW-0175">Coiled coil</keyword>
<proteinExistence type="inferred from homology"/>
<sequence>MSTRTSNATPTPIVSPTQAKTGAEHVKRKNINVQLTYLKDDPLYKTVKPLQITPNFADTEQRTNVRLEPANLETLHDVRGIGGKPLGDFSLDEHGFKYVKAPTAFKDWGSQPKIAQAYLPELEALLWREIDGCDEILFYDARIRQEGDEGLRIEGLSYNPFARQVHTDNTERSVLEKIHQMTEIKADYLLSGRARIINIWRPIKHPVYDCGLAIADGGKLREDDVMECERHLAKTGTYWDTMGVIRYRPGFDWYYCSEQAEEDVLLFKNYDSAKDVEARFCLHTAFDLPLGVIPPNAPTRESIEVRALIFTYPQSGKRPSGFMQHPLAVSLEQNHLKRLDDEHPITDRLRTDIDEGNEVKDAVLLLRRNEIKRLERKCDILAAERDTLAAERDGLAYSLERANAQRDHAMTQHLRAQEQVQIQAVSIAALQGELWSFAHRPSSHTHAEEQFPLNTTFPANGPDTIRVPDRKPPPPSHPSSQEIEVLRQTIERQEREIQKWIGEAMGHGREAVSRDWQGSVDEAVRREREKDAVVIEGLREEVARLSRR</sequence>
<protein>
    <submittedName>
        <fullName evidence="5">Uncharacterized protein</fullName>
    </submittedName>
</protein>
<organism evidence="5 6">
    <name type="scientific">Friedmanniomyces simplex</name>
    <dbReference type="NCBI Taxonomy" id="329884"/>
    <lineage>
        <taxon>Eukaryota</taxon>
        <taxon>Fungi</taxon>
        <taxon>Dikarya</taxon>
        <taxon>Ascomycota</taxon>
        <taxon>Pezizomycotina</taxon>
        <taxon>Dothideomycetes</taxon>
        <taxon>Dothideomycetidae</taxon>
        <taxon>Mycosphaerellales</taxon>
        <taxon>Teratosphaeriaceae</taxon>
        <taxon>Friedmanniomyces</taxon>
    </lineage>
</organism>
<feature type="coiled-coil region" evidence="3">
    <location>
        <begin position="371"/>
        <end position="419"/>
    </location>
</feature>
<feature type="region of interest" description="Disordered" evidence="4">
    <location>
        <begin position="445"/>
        <end position="481"/>
    </location>
</feature>
<reference evidence="5 6" key="1">
    <citation type="submission" date="2017-03" db="EMBL/GenBank/DDBJ databases">
        <title>Genomes of endolithic fungi from Antarctica.</title>
        <authorList>
            <person name="Coleine C."/>
            <person name="Masonjones S."/>
            <person name="Stajich J.E."/>
        </authorList>
    </citation>
    <scope>NUCLEOTIDE SEQUENCE [LARGE SCALE GENOMIC DNA]</scope>
    <source>
        <strain evidence="5 6">CCFEE 5184</strain>
    </source>
</reference>
<dbReference type="PANTHER" id="PTHR34598:SF3">
    <property type="entry name" value="OXIDOREDUCTASE AN1597"/>
    <property type="match status" value="1"/>
</dbReference>
<evidence type="ECO:0000313" key="5">
    <source>
        <dbReference type="EMBL" id="TKA82971.1"/>
    </source>
</evidence>
<dbReference type="GO" id="GO:0016491">
    <property type="term" value="F:oxidoreductase activity"/>
    <property type="evidence" value="ECO:0007669"/>
    <property type="project" value="UniProtKB-KW"/>
</dbReference>
<feature type="compositionally biased region" description="Polar residues" evidence="4">
    <location>
        <begin position="1"/>
        <end position="20"/>
    </location>
</feature>
<accession>A0A4U0Y1J6</accession>